<dbReference type="Gene3D" id="2.10.10.10">
    <property type="entry name" value="Fibronectin, type II, collagen-binding"/>
    <property type="match status" value="1"/>
</dbReference>
<evidence type="ECO:0000256" key="4">
    <source>
        <dbReference type="ARBA" id="ARBA00022729"/>
    </source>
</evidence>
<evidence type="ECO:0000313" key="17">
    <source>
        <dbReference type="Proteomes" id="UP000694700"/>
    </source>
</evidence>
<accession>A0A8C2AHZ9</accession>
<dbReference type="SUPFAM" id="SSF50370">
    <property type="entry name" value="Ricin B-like lectins"/>
    <property type="match status" value="1"/>
</dbReference>
<organism evidence="16 17">
    <name type="scientific">Cyprinus carpio</name>
    <name type="common">Common carp</name>
    <dbReference type="NCBI Taxonomy" id="7962"/>
    <lineage>
        <taxon>Eukaryota</taxon>
        <taxon>Metazoa</taxon>
        <taxon>Chordata</taxon>
        <taxon>Craniata</taxon>
        <taxon>Vertebrata</taxon>
        <taxon>Euteleostomi</taxon>
        <taxon>Actinopterygii</taxon>
        <taxon>Neopterygii</taxon>
        <taxon>Teleostei</taxon>
        <taxon>Ostariophysi</taxon>
        <taxon>Cypriniformes</taxon>
        <taxon>Cyprinidae</taxon>
        <taxon>Cyprininae</taxon>
        <taxon>Cyprinus</taxon>
    </lineage>
</organism>
<evidence type="ECO:0000313" key="16">
    <source>
        <dbReference type="Ensembl" id="ENSCCRP00015105770.1"/>
    </source>
</evidence>
<feature type="domain" description="C-type lectin" evidence="14">
    <location>
        <begin position="684"/>
        <end position="743"/>
    </location>
</feature>
<dbReference type="SUPFAM" id="SSF57440">
    <property type="entry name" value="Kringle-like"/>
    <property type="match status" value="1"/>
</dbReference>
<evidence type="ECO:0000256" key="7">
    <source>
        <dbReference type="ARBA" id="ARBA00022989"/>
    </source>
</evidence>
<dbReference type="Pfam" id="PF00040">
    <property type="entry name" value="fn2"/>
    <property type="match status" value="1"/>
</dbReference>
<keyword evidence="4" id="KW-0732">Signal</keyword>
<name>A0A8C2AHZ9_CYPCA</name>
<feature type="disulfide bond" evidence="12">
    <location>
        <begin position="166"/>
        <end position="192"/>
    </location>
</feature>
<dbReference type="FunFam" id="2.10.10.10:FF:000001">
    <property type="entry name" value="Fibronectin 1a isoform 1"/>
    <property type="match status" value="1"/>
</dbReference>
<evidence type="ECO:0000256" key="9">
    <source>
        <dbReference type="ARBA" id="ARBA00023157"/>
    </source>
</evidence>
<dbReference type="PROSITE" id="PS00615">
    <property type="entry name" value="C_TYPE_LECTIN_1"/>
    <property type="match status" value="2"/>
</dbReference>
<keyword evidence="11" id="KW-0325">Glycoprotein</keyword>
<dbReference type="SMART" id="SM00059">
    <property type="entry name" value="FN2"/>
    <property type="match status" value="1"/>
</dbReference>
<dbReference type="InterPro" id="IPR018378">
    <property type="entry name" value="C-type_lectin_CS"/>
</dbReference>
<keyword evidence="3 13" id="KW-0812">Transmembrane</keyword>
<dbReference type="PROSITE" id="PS50231">
    <property type="entry name" value="RICIN_B_LECTIN"/>
    <property type="match status" value="1"/>
</dbReference>
<dbReference type="InterPro" id="IPR000772">
    <property type="entry name" value="Ricin_B_lectin"/>
</dbReference>
<keyword evidence="9 12" id="KW-1015">Disulfide bond</keyword>
<keyword evidence="6" id="KW-0677">Repeat</keyword>
<dbReference type="GO" id="GO:0006897">
    <property type="term" value="P:endocytosis"/>
    <property type="evidence" value="ECO:0007669"/>
    <property type="project" value="UniProtKB-KW"/>
</dbReference>
<keyword evidence="10" id="KW-0675">Receptor</keyword>
<dbReference type="Gene3D" id="3.10.100.10">
    <property type="entry name" value="Mannose-Binding Protein A, subunit A"/>
    <property type="match status" value="7"/>
</dbReference>
<comment type="subcellular location">
    <subcellularLocation>
        <location evidence="1">Membrane</location>
        <topology evidence="1">Single-pass membrane protein</topology>
    </subcellularLocation>
</comment>
<dbReference type="CDD" id="cd00062">
    <property type="entry name" value="FN2"/>
    <property type="match status" value="1"/>
</dbReference>
<feature type="domain" description="C-type lectin" evidence="14">
    <location>
        <begin position="953"/>
        <end position="1058"/>
    </location>
</feature>
<sequence>YLQSDICSHTDESDTFAFFHEGAQGCLGVRDHMLYISPSCEGDPQLWKWVTRGRLFNIGSSLCLGIITGNMSTFGEKSPLGVFRCDYEPPRVRWTWTCSKFLEILENYLPSPKLLLNTGNVSAAGSPPARSPSQKSLWRVNDNQDLCAKSYREIYTIQGNSHGSPCYFPFLYDGQWFHSCTSVGREDGFHWCATTHDYGKDQRWGFCPVKSTHCETFWDINPLMDNCYQFNFQATLSWSEARTSCQQQGADLLSITKVEEQIFINGLLTGYSATLWLGLNDLDLNGGWQWADSAPLKYLNWETEMPSYDEEENCGVISTDSQGRWHNRDCSVALPYICKKRPNATLDPFTTDSWADDGRYQCDVGWQNFQAGCYRLNSDNLDWSSAHKTCQKMEANLVSIHTLPELEFITKHMKKDIEELWIGLHDTAMQMNFEWTDRTPVIFTYWHPFEPNNFRNVNEDCVTIWGPEGRWNDSPCNYSLPSICKKPAQKSDDRIEDHGCKRGWRWHSPSCFKVGEESLTFNDAKGMCASNNATLVIINNRFEQAFVSSLVFGRSDDQFWLGLYNDNSSGTFRWITGEELTYTNWNRDQPAQIKGGCVVMVAGQAMGLWEVKDCASVRSKYICKQNQDSLIPSPPVPQPTPSLTGSCPSGWKSTNKFRYCYKVCLSELCAIQNLNAEDHEQHWLWIGISRRNSDSWTWSDGSAVSYQNFGRGNYGPAECGAANMADTNWLASYCESELDWICKIPKGKAEEEPESHEDTGLEWVDFEEAQYKMFEHRSTWDQAQRICSWFEASLVSMHSPKENQFLVSTLRKMSRKENDLWWIGLHSFKNDGRLRWSDHSVLNYVSWGLGQPRPISKEPKCVQISASKGDWSDQRCHVDLPYVCKRVNVTGTIPPTPGSPLIPAGCPQGWSPFLHKVKTHSHRLSAFIHYYTYPALPPGIDPLPPILDGPLEFNGMQYRILQKPLDWHTAVQVCDSVNGTLAAVRDPRQHAYLTLLLSTLRKPAWIGLHNDGARSYTWLGEEELTFSDWRDGQPNQMYGCGHMTIEGQWTVAACNTKLNAAICEINTGKKVLKYASEYFSYITIIMYITHILHINNLSNLVFPFSVGAKLLSILDENENSFIWEHMQSFQRQAYGAWLGMIFNSKEGSLEWSDSQVVDYSNWEQQDANLSMLSANSCFWVQSNTGLWRPGSCKNRTHGVICKPQFSSFFSFSLGATAEPVVLVGALVLIALVVGGIYLYRRRSFGSMGAYESARYSRTNSAPSEEAEKNILVSDMELNEQGE</sequence>
<reference evidence="16" key="1">
    <citation type="submission" date="2025-08" db="UniProtKB">
        <authorList>
            <consortium name="Ensembl"/>
        </authorList>
    </citation>
    <scope>IDENTIFICATION</scope>
</reference>
<dbReference type="InterPro" id="IPR016186">
    <property type="entry name" value="C-type_lectin-like/link_sf"/>
</dbReference>
<dbReference type="SMART" id="SM00034">
    <property type="entry name" value="CLECT"/>
    <property type="match status" value="7"/>
</dbReference>
<evidence type="ECO:0000256" key="5">
    <source>
        <dbReference type="ARBA" id="ARBA00022734"/>
    </source>
</evidence>
<dbReference type="InterPro" id="IPR033989">
    <property type="entry name" value="CD209-like_CTLD"/>
</dbReference>
<evidence type="ECO:0000256" key="12">
    <source>
        <dbReference type="PROSITE-ProRule" id="PRU00479"/>
    </source>
</evidence>
<dbReference type="InterPro" id="IPR050111">
    <property type="entry name" value="C-type_lectin/snaclec_domain"/>
</dbReference>
<dbReference type="GO" id="GO:0030246">
    <property type="term" value="F:carbohydrate binding"/>
    <property type="evidence" value="ECO:0007669"/>
    <property type="project" value="UniProtKB-KW"/>
</dbReference>
<dbReference type="Gene3D" id="2.80.10.50">
    <property type="match status" value="1"/>
</dbReference>
<evidence type="ECO:0000259" key="15">
    <source>
        <dbReference type="PROSITE" id="PS51092"/>
    </source>
</evidence>
<dbReference type="InterPro" id="IPR000562">
    <property type="entry name" value="FN_type2_dom"/>
</dbReference>
<feature type="domain" description="Fibronectin type-II" evidence="15">
    <location>
        <begin position="161"/>
        <end position="209"/>
    </location>
</feature>
<keyword evidence="7 13" id="KW-1133">Transmembrane helix</keyword>
<feature type="domain" description="C-type lectin" evidence="14">
    <location>
        <begin position="223"/>
        <end position="339"/>
    </location>
</feature>
<dbReference type="SUPFAM" id="SSF56436">
    <property type="entry name" value="C-type lectin-like"/>
    <property type="match status" value="7"/>
</dbReference>
<evidence type="ECO:0000256" key="8">
    <source>
        <dbReference type="ARBA" id="ARBA00023136"/>
    </source>
</evidence>
<evidence type="ECO:0000256" key="11">
    <source>
        <dbReference type="ARBA" id="ARBA00023180"/>
    </source>
</evidence>
<dbReference type="CDD" id="cd00037">
    <property type="entry name" value="CLECT"/>
    <property type="match status" value="5"/>
</dbReference>
<dbReference type="Pfam" id="PF00059">
    <property type="entry name" value="Lectin_C"/>
    <property type="match status" value="7"/>
</dbReference>
<dbReference type="Proteomes" id="UP000694700">
    <property type="component" value="Unplaced"/>
</dbReference>
<dbReference type="PROSITE" id="PS51092">
    <property type="entry name" value="FN2_2"/>
    <property type="match status" value="1"/>
</dbReference>
<feature type="domain" description="C-type lectin" evidence="14">
    <location>
        <begin position="766"/>
        <end position="885"/>
    </location>
</feature>
<evidence type="ECO:0000256" key="3">
    <source>
        <dbReference type="ARBA" id="ARBA00022692"/>
    </source>
</evidence>
<evidence type="ECO:0000256" key="6">
    <source>
        <dbReference type="ARBA" id="ARBA00022737"/>
    </source>
</evidence>
<dbReference type="Ensembl" id="ENSCCRT00015109153.1">
    <property type="protein sequence ID" value="ENSCCRP00015105770.1"/>
    <property type="gene ID" value="ENSCCRG00015041236.1"/>
</dbReference>
<keyword evidence="2" id="KW-0254">Endocytosis</keyword>
<dbReference type="FunFam" id="3.10.100.10:FF:000018">
    <property type="entry name" value="Mannose receptor, C type 2"/>
    <property type="match status" value="1"/>
</dbReference>
<keyword evidence="8 13" id="KW-0472">Membrane</keyword>
<dbReference type="InterPro" id="IPR013806">
    <property type="entry name" value="Kringle-like"/>
</dbReference>
<dbReference type="InterPro" id="IPR001304">
    <property type="entry name" value="C-type_lectin-like"/>
</dbReference>
<dbReference type="PRINTS" id="PR00013">
    <property type="entry name" value="FNTYPEII"/>
</dbReference>
<feature type="disulfide bond" evidence="12">
    <location>
        <begin position="180"/>
        <end position="207"/>
    </location>
</feature>
<evidence type="ECO:0000256" key="2">
    <source>
        <dbReference type="ARBA" id="ARBA00022583"/>
    </source>
</evidence>
<feature type="domain" description="C-type lectin" evidence="14">
    <location>
        <begin position="1107"/>
        <end position="1195"/>
    </location>
</feature>
<evidence type="ECO:0000256" key="10">
    <source>
        <dbReference type="ARBA" id="ARBA00023170"/>
    </source>
</evidence>
<evidence type="ECO:0000256" key="13">
    <source>
        <dbReference type="SAM" id="Phobius"/>
    </source>
</evidence>
<feature type="domain" description="C-type lectin" evidence="14">
    <location>
        <begin position="369"/>
        <end position="485"/>
    </location>
</feature>
<dbReference type="InterPro" id="IPR036943">
    <property type="entry name" value="FN_type2_sf"/>
</dbReference>
<dbReference type="PANTHER" id="PTHR22803">
    <property type="entry name" value="MANNOSE, PHOSPHOLIPASE, LECTIN RECEPTOR RELATED"/>
    <property type="match status" value="1"/>
</dbReference>
<dbReference type="InterPro" id="IPR035992">
    <property type="entry name" value="Ricin_B-like_lectins"/>
</dbReference>
<dbReference type="Pfam" id="PF24562">
    <property type="entry name" value="CysR_MRC2_N"/>
    <property type="match status" value="1"/>
</dbReference>
<feature type="transmembrane region" description="Helical" evidence="13">
    <location>
        <begin position="1220"/>
        <end position="1239"/>
    </location>
</feature>
<evidence type="ECO:0000256" key="1">
    <source>
        <dbReference type="ARBA" id="ARBA00004167"/>
    </source>
</evidence>
<dbReference type="CDD" id="cd03590">
    <property type="entry name" value="CLECT_DC-SIGN_like"/>
    <property type="match status" value="1"/>
</dbReference>
<evidence type="ECO:0000259" key="14">
    <source>
        <dbReference type="PROSITE" id="PS50041"/>
    </source>
</evidence>
<dbReference type="GO" id="GO:0016020">
    <property type="term" value="C:membrane"/>
    <property type="evidence" value="ECO:0007669"/>
    <property type="project" value="UniProtKB-SubCell"/>
</dbReference>
<dbReference type="PROSITE" id="PS00023">
    <property type="entry name" value="FN2_1"/>
    <property type="match status" value="1"/>
</dbReference>
<dbReference type="FunFam" id="3.10.100.10:FF:000020">
    <property type="entry name" value="Mannose receptor C type 2"/>
    <property type="match status" value="1"/>
</dbReference>
<proteinExistence type="predicted"/>
<keyword evidence="5" id="KW-0430">Lectin</keyword>
<protein>
    <submittedName>
        <fullName evidence="16">Mannose receptor, C type 2</fullName>
    </submittedName>
</protein>
<dbReference type="InterPro" id="IPR016187">
    <property type="entry name" value="CTDL_fold"/>
</dbReference>
<feature type="domain" description="C-type lectin" evidence="14">
    <location>
        <begin position="507"/>
        <end position="614"/>
    </location>
</feature>
<dbReference type="PROSITE" id="PS50041">
    <property type="entry name" value="C_TYPE_LECTIN_2"/>
    <property type="match status" value="7"/>
</dbReference>